<proteinExistence type="predicted"/>
<dbReference type="EMBL" id="HBIM01025001">
    <property type="protein sequence ID" value="CAE0421948.1"/>
    <property type="molecule type" value="Transcribed_RNA"/>
</dbReference>
<dbReference type="PROSITE" id="PS51257">
    <property type="entry name" value="PROKAR_LIPOPROTEIN"/>
    <property type="match status" value="1"/>
</dbReference>
<reference evidence="3" key="1">
    <citation type="submission" date="2021-01" db="EMBL/GenBank/DDBJ databases">
        <authorList>
            <person name="Corre E."/>
            <person name="Pelletier E."/>
            <person name="Niang G."/>
            <person name="Scheremetjew M."/>
            <person name="Finn R."/>
            <person name="Kale V."/>
            <person name="Holt S."/>
            <person name="Cochrane G."/>
            <person name="Meng A."/>
            <person name="Brown T."/>
            <person name="Cohen L."/>
        </authorList>
    </citation>
    <scope>NUCLEOTIDE SEQUENCE</scope>
    <source>
        <strain evidence="3">CCMP127</strain>
    </source>
</reference>
<evidence type="ECO:0000256" key="1">
    <source>
        <dbReference type="SAM" id="Phobius"/>
    </source>
</evidence>
<dbReference type="InterPro" id="IPR007345">
    <property type="entry name" value="Polysacch_pyruvyl_Trfase"/>
</dbReference>
<keyword evidence="1" id="KW-0472">Membrane</keyword>
<feature type="transmembrane region" description="Helical" evidence="1">
    <location>
        <begin position="47"/>
        <end position="66"/>
    </location>
</feature>
<accession>A0A7S3LFE3</accession>
<keyword evidence="1" id="KW-0812">Transmembrane</keyword>
<dbReference type="AlphaFoldDB" id="A0A7S3LFE3"/>
<feature type="domain" description="Polysaccharide pyruvyl transferase" evidence="2">
    <location>
        <begin position="254"/>
        <end position="468"/>
    </location>
</feature>
<name>A0A7S3LFE3_9STRA</name>
<keyword evidence="1" id="KW-1133">Transmembrane helix</keyword>
<evidence type="ECO:0000313" key="3">
    <source>
        <dbReference type="EMBL" id="CAE0421948.1"/>
    </source>
</evidence>
<protein>
    <recommendedName>
        <fullName evidence="2">Polysaccharide pyruvyl transferase domain-containing protein</fullName>
    </recommendedName>
</protein>
<feature type="transmembrane region" description="Helical" evidence="1">
    <location>
        <begin position="16"/>
        <end position="35"/>
    </location>
</feature>
<organism evidence="3">
    <name type="scientific">Amphora coffeiformis</name>
    <dbReference type="NCBI Taxonomy" id="265554"/>
    <lineage>
        <taxon>Eukaryota</taxon>
        <taxon>Sar</taxon>
        <taxon>Stramenopiles</taxon>
        <taxon>Ochrophyta</taxon>
        <taxon>Bacillariophyta</taxon>
        <taxon>Bacillariophyceae</taxon>
        <taxon>Bacillariophycidae</taxon>
        <taxon>Thalassiophysales</taxon>
        <taxon>Catenulaceae</taxon>
        <taxon>Amphora</taxon>
    </lineage>
</organism>
<gene>
    <name evidence="3" type="ORF">ACOF00016_LOCUS18559</name>
</gene>
<evidence type="ECO:0000259" key="2">
    <source>
        <dbReference type="Pfam" id="PF04230"/>
    </source>
</evidence>
<dbReference type="Pfam" id="PF04230">
    <property type="entry name" value="PS_pyruv_trans"/>
    <property type="match status" value="1"/>
</dbReference>
<sequence length="513" mass="58929">MATTDTKNVSHACHPLFVFVCLITCNVVIVVVGSCHRRSTNTIRKPTSWKCGVLVLGLGMVLLMSVTKMHHRKDESKSSPSSTITKTITDVVRVDQKDSLTPPNDDNKDYWQGIPSDRIWEYMPHQPDAVYPPPAPMELFDTSNPALLARHTCIKHIRQRHRDLLEPLLWQHQDDNASRQKTALPPVLYVDPALHGNIGDNLLTEGTISVFQHYTLTEFQPCHYAQAQHKFRPCSQFMEESDVNQPKIAAWHAGGNWGDLYYGFVQKKRIASFEPLLEKNYNIIGFPQSFFYRSEQLRDEDAQALRQGVERALHTSLETADGLELARQRVALMWREQYSYDQAEKVYPWANNMIVPDIAFQLGPFDTTKHEKTVDVVIFLRKDKESVLKEYRNNSTKIEQVFDKLTGRQKKVTFRVVDWHDSQELFGEDQYFTENTLKLISMGKVIVCDRLHAFISSYLAGVPIVYIDQVSMKITKTTEVAFDTWEGCQDGATAQWERAQDIPDALERAMKYL</sequence>